<evidence type="ECO:0000256" key="2">
    <source>
        <dbReference type="ARBA" id="ARBA00022448"/>
    </source>
</evidence>
<evidence type="ECO:0000256" key="1">
    <source>
        <dbReference type="ARBA" id="ARBA00005417"/>
    </source>
</evidence>
<dbReference type="Pfam" id="PF00005">
    <property type="entry name" value="ABC_tran"/>
    <property type="match status" value="1"/>
</dbReference>
<dbReference type="PANTHER" id="PTHR42788:SF19">
    <property type="entry name" value="ALIPHATIC SULFONATES IMPORT ATP-BINDING PROTEIN SSUB 2"/>
    <property type="match status" value="1"/>
</dbReference>
<dbReference type="InterPro" id="IPR003593">
    <property type="entry name" value="AAA+_ATPase"/>
</dbReference>
<organism evidence="6 7">
    <name type="scientific">Labrys okinawensis</name>
    <dbReference type="NCBI Taxonomy" id="346911"/>
    <lineage>
        <taxon>Bacteria</taxon>
        <taxon>Pseudomonadati</taxon>
        <taxon>Pseudomonadota</taxon>
        <taxon>Alphaproteobacteria</taxon>
        <taxon>Hyphomicrobiales</taxon>
        <taxon>Xanthobacteraceae</taxon>
        <taxon>Labrys</taxon>
    </lineage>
</organism>
<dbReference type="GO" id="GO:0005524">
    <property type="term" value="F:ATP binding"/>
    <property type="evidence" value="ECO:0007669"/>
    <property type="project" value="UniProtKB-KW"/>
</dbReference>
<accession>A0A2S9Q8V9</accession>
<dbReference type="PANTHER" id="PTHR42788">
    <property type="entry name" value="TAURINE IMPORT ATP-BINDING PROTEIN-RELATED"/>
    <property type="match status" value="1"/>
</dbReference>
<gene>
    <name evidence="6" type="ORF">C5L14_19515</name>
</gene>
<feature type="domain" description="ABC transporter" evidence="5">
    <location>
        <begin position="10"/>
        <end position="232"/>
    </location>
</feature>
<dbReference type="EMBL" id="PUEJ01000007">
    <property type="protein sequence ID" value="PRH85750.1"/>
    <property type="molecule type" value="Genomic_DNA"/>
</dbReference>
<dbReference type="InterPro" id="IPR003439">
    <property type="entry name" value="ABC_transporter-like_ATP-bd"/>
</dbReference>
<reference evidence="6 7" key="1">
    <citation type="submission" date="2018-02" db="EMBL/GenBank/DDBJ databases">
        <title>Whole genome sequencing of endophytic bacterium.</title>
        <authorList>
            <person name="Eedara R."/>
            <person name="Podile A.R."/>
        </authorList>
    </citation>
    <scope>NUCLEOTIDE SEQUENCE [LARGE SCALE GENOMIC DNA]</scope>
    <source>
        <strain evidence="6 7">RP1T</strain>
    </source>
</reference>
<dbReference type="SUPFAM" id="SSF52540">
    <property type="entry name" value="P-loop containing nucleoside triphosphate hydrolases"/>
    <property type="match status" value="1"/>
</dbReference>
<dbReference type="InterPro" id="IPR027417">
    <property type="entry name" value="P-loop_NTPase"/>
</dbReference>
<evidence type="ECO:0000313" key="6">
    <source>
        <dbReference type="EMBL" id="PRH85750.1"/>
    </source>
</evidence>
<sequence>MPDAGAPPLLDLSIASKVYRDDRGGAVEAVRGLDLSLAAGEFACLIGPSGCGKTTALKILLGFDRDFEGRVEPDIAALTVGVTFQEPRLLPWRTVEQNVRIALPPSQRRRDLDGLFGRLGLSEWRGHYPHALSLGLQRRVALARALALEPQLLVLDEPFVSLDDKAALELRACLLAEVADHRITVLMVTHNVREAIGLADRLLFLGPRPTRILHEVAIVEARQDRHSTWIETRHREFAERFGL</sequence>
<evidence type="ECO:0000313" key="7">
    <source>
        <dbReference type="Proteomes" id="UP000237682"/>
    </source>
</evidence>
<dbReference type="OrthoDB" id="9797536at2"/>
<protein>
    <submittedName>
        <fullName evidence="6">ABC transporter ATP-binding protein</fullName>
    </submittedName>
</protein>
<evidence type="ECO:0000256" key="4">
    <source>
        <dbReference type="ARBA" id="ARBA00022840"/>
    </source>
</evidence>
<proteinExistence type="inferred from homology"/>
<dbReference type="PROSITE" id="PS50893">
    <property type="entry name" value="ABC_TRANSPORTER_2"/>
    <property type="match status" value="1"/>
</dbReference>
<keyword evidence="2" id="KW-0813">Transport</keyword>
<evidence type="ECO:0000256" key="3">
    <source>
        <dbReference type="ARBA" id="ARBA00022741"/>
    </source>
</evidence>
<dbReference type="RefSeq" id="WP_105863747.1">
    <property type="nucleotide sequence ID" value="NZ_PUEJ01000007.1"/>
</dbReference>
<dbReference type="Gene3D" id="3.40.50.300">
    <property type="entry name" value="P-loop containing nucleotide triphosphate hydrolases"/>
    <property type="match status" value="1"/>
</dbReference>
<comment type="caution">
    <text evidence="6">The sequence shown here is derived from an EMBL/GenBank/DDBJ whole genome shotgun (WGS) entry which is preliminary data.</text>
</comment>
<name>A0A2S9Q8V9_9HYPH</name>
<dbReference type="SMART" id="SM00382">
    <property type="entry name" value="AAA"/>
    <property type="match status" value="1"/>
</dbReference>
<dbReference type="InterPro" id="IPR050166">
    <property type="entry name" value="ABC_transporter_ATP-bind"/>
</dbReference>
<dbReference type="AlphaFoldDB" id="A0A2S9Q8V9"/>
<keyword evidence="3" id="KW-0547">Nucleotide-binding</keyword>
<keyword evidence="4 6" id="KW-0067">ATP-binding</keyword>
<comment type="similarity">
    <text evidence="1">Belongs to the ABC transporter superfamily.</text>
</comment>
<evidence type="ECO:0000259" key="5">
    <source>
        <dbReference type="PROSITE" id="PS50893"/>
    </source>
</evidence>
<dbReference type="Proteomes" id="UP000237682">
    <property type="component" value="Unassembled WGS sequence"/>
</dbReference>
<dbReference type="GO" id="GO:0016887">
    <property type="term" value="F:ATP hydrolysis activity"/>
    <property type="evidence" value="ECO:0007669"/>
    <property type="project" value="InterPro"/>
</dbReference>
<keyword evidence="7" id="KW-1185">Reference proteome</keyword>